<dbReference type="PROSITE" id="PS51352">
    <property type="entry name" value="THIOREDOXIN_2"/>
    <property type="match status" value="1"/>
</dbReference>
<protein>
    <submittedName>
        <fullName evidence="3">Thioredoxin domain-containing protein</fullName>
    </submittedName>
</protein>
<comment type="caution">
    <text evidence="3">The sequence shown here is derived from an EMBL/GenBank/DDBJ whole genome shotgun (WGS) entry which is preliminary data.</text>
</comment>
<dbReference type="InterPro" id="IPR036249">
    <property type="entry name" value="Thioredoxin-like_sf"/>
</dbReference>
<reference evidence="3 4" key="1">
    <citation type="submission" date="2019-12" db="EMBL/GenBank/DDBJ databases">
        <authorList>
            <person name="Lee S.D."/>
        </authorList>
    </citation>
    <scope>NUCLEOTIDE SEQUENCE [LARGE SCALE GENOMIC DNA]</scope>
    <source>
        <strain evidence="3 4">GH1-50</strain>
    </source>
</reference>
<dbReference type="AlphaFoldDB" id="A0A7C9IN18"/>
<feature type="domain" description="Thioredoxin" evidence="2">
    <location>
        <begin position="33"/>
        <end position="248"/>
    </location>
</feature>
<feature type="chain" id="PRO_5028973634" evidence="1">
    <location>
        <begin position="21"/>
        <end position="251"/>
    </location>
</feature>
<dbReference type="InterPro" id="IPR001853">
    <property type="entry name" value="DSBA-like_thioredoxin_dom"/>
</dbReference>
<dbReference type="RefSeq" id="WP_160762952.1">
    <property type="nucleotide sequence ID" value="NZ_WUPT01000001.1"/>
</dbReference>
<dbReference type="CDD" id="cd03023">
    <property type="entry name" value="DsbA_Com1_like"/>
    <property type="match status" value="1"/>
</dbReference>
<proteinExistence type="predicted"/>
<reference evidence="3 4" key="2">
    <citation type="submission" date="2020-03" db="EMBL/GenBank/DDBJ databases">
        <title>Kangsaoukella pontilimi gen. nov., sp. nov., a new member of the family Rhodobacteraceae isolated from a tidal mudflat.</title>
        <authorList>
            <person name="Kim I.S."/>
        </authorList>
    </citation>
    <scope>NUCLEOTIDE SEQUENCE [LARGE SCALE GENOMIC DNA]</scope>
    <source>
        <strain evidence="3 4">GH1-50</strain>
    </source>
</reference>
<gene>
    <name evidence="3" type="ORF">GQ651_04250</name>
</gene>
<keyword evidence="1" id="KW-0732">Signal</keyword>
<dbReference type="SUPFAM" id="SSF52833">
    <property type="entry name" value="Thioredoxin-like"/>
    <property type="match status" value="1"/>
</dbReference>
<accession>A0A7C9IN18</accession>
<evidence type="ECO:0000313" key="4">
    <source>
        <dbReference type="Proteomes" id="UP000480350"/>
    </source>
</evidence>
<sequence length="251" mass="27839">MFRGLVLGLGFLAATAAPLAAFDIENMTDAEREAFGAEVREFLLSNPDVFLEVVQILEQRRAEEAVAAEVDMVRANAEALFDDGYSWVGGNPDGDVTIVEFLDYRCGFCKRAFPHVERLISTDGNIKIIVKEYPILGDASIMGSRYAIATRNVEGDKAYKDVHDQMMALRGELTEETLVRISDDLGLDHEEIVVEMENPEIDAIIQANYALANALEIQGTPTFVMGERMVRGFVDLDQMRAIVADIRENQG</sequence>
<dbReference type="Pfam" id="PF18312">
    <property type="entry name" value="ScsC_N"/>
    <property type="match status" value="1"/>
</dbReference>
<dbReference type="Pfam" id="PF01323">
    <property type="entry name" value="DSBA"/>
    <property type="match status" value="1"/>
</dbReference>
<dbReference type="InterPro" id="IPR013766">
    <property type="entry name" value="Thioredoxin_domain"/>
</dbReference>
<evidence type="ECO:0000259" key="2">
    <source>
        <dbReference type="PROSITE" id="PS51352"/>
    </source>
</evidence>
<dbReference type="InterPro" id="IPR041205">
    <property type="entry name" value="ScsC_N"/>
</dbReference>
<evidence type="ECO:0000313" key="3">
    <source>
        <dbReference type="EMBL" id="MXQ07050.1"/>
    </source>
</evidence>
<organism evidence="3 4">
    <name type="scientific">Kangsaoukella pontilimi</name>
    <dbReference type="NCBI Taxonomy" id="2691042"/>
    <lineage>
        <taxon>Bacteria</taxon>
        <taxon>Pseudomonadati</taxon>
        <taxon>Pseudomonadota</taxon>
        <taxon>Alphaproteobacteria</taxon>
        <taxon>Rhodobacterales</taxon>
        <taxon>Paracoccaceae</taxon>
        <taxon>Kangsaoukella</taxon>
    </lineage>
</organism>
<dbReference type="Gene3D" id="3.40.30.10">
    <property type="entry name" value="Glutaredoxin"/>
    <property type="match status" value="1"/>
</dbReference>
<dbReference type="GO" id="GO:0016491">
    <property type="term" value="F:oxidoreductase activity"/>
    <property type="evidence" value="ECO:0007669"/>
    <property type="project" value="InterPro"/>
</dbReference>
<keyword evidence="4" id="KW-1185">Reference proteome</keyword>
<dbReference type="Proteomes" id="UP000480350">
    <property type="component" value="Unassembled WGS sequence"/>
</dbReference>
<dbReference type="EMBL" id="WUPT01000001">
    <property type="protein sequence ID" value="MXQ07050.1"/>
    <property type="molecule type" value="Genomic_DNA"/>
</dbReference>
<evidence type="ECO:0000256" key="1">
    <source>
        <dbReference type="SAM" id="SignalP"/>
    </source>
</evidence>
<name>A0A7C9IN18_9RHOB</name>
<feature type="signal peptide" evidence="1">
    <location>
        <begin position="1"/>
        <end position="20"/>
    </location>
</feature>